<accession>G8TXZ8</accession>
<feature type="region of interest" description="Disordered" evidence="1">
    <location>
        <begin position="168"/>
        <end position="198"/>
    </location>
</feature>
<dbReference type="KEGG" id="sap:Sulac_2742"/>
<keyword evidence="4" id="KW-1185">Reference proteome</keyword>
<dbReference type="Gene3D" id="3.10.450.50">
    <property type="match status" value="1"/>
</dbReference>
<proteinExistence type="predicted"/>
<dbReference type="Gene3D" id="3.90.1720.10">
    <property type="entry name" value="endopeptidase domain like (from Nostoc punctiforme)"/>
    <property type="match status" value="1"/>
</dbReference>
<dbReference type="SUPFAM" id="SSF54427">
    <property type="entry name" value="NTF2-like"/>
    <property type="match status" value="1"/>
</dbReference>
<organism evidence="3 4">
    <name type="scientific">Sulfobacillus acidophilus (strain ATCC 700253 / DSM 10332 / NAL)</name>
    <dbReference type="NCBI Taxonomy" id="679936"/>
    <lineage>
        <taxon>Bacteria</taxon>
        <taxon>Bacillati</taxon>
        <taxon>Bacillota</taxon>
        <taxon>Clostridia</taxon>
        <taxon>Eubacteriales</taxon>
        <taxon>Clostridiales Family XVII. Incertae Sedis</taxon>
        <taxon>Sulfobacillus</taxon>
    </lineage>
</organism>
<dbReference type="PANTHER" id="PTHR40032">
    <property type="entry name" value="EXPORTED PROTEIN-RELATED"/>
    <property type="match status" value="1"/>
</dbReference>
<dbReference type="EMBL" id="CP003179">
    <property type="protein sequence ID" value="AEW06204.1"/>
    <property type="molecule type" value="Genomic_DNA"/>
</dbReference>
<protein>
    <recommendedName>
        <fullName evidence="2">Putative amidase domain-containing protein</fullName>
    </recommendedName>
</protein>
<dbReference type="AlphaFoldDB" id="G8TXZ8"/>
<reference evidence="4" key="1">
    <citation type="submission" date="2011-12" db="EMBL/GenBank/DDBJ databases">
        <title>The complete genome of chromosome of Sulfobacillus acidophilus DSM 10332.</title>
        <authorList>
            <person name="Lucas S."/>
            <person name="Han J."/>
            <person name="Lapidus A."/>
            <person name="Bruce D."/>
            <person name="Goodwin L."/>
            <person name="Pitluck S."/>
            <person name="Peters L."/>
            <person name="Kyrpides N."/>
            <person name="Mavromatis K."/>
            <person name="Ivanova N."/>
            <person name="Mikhailova N."/>
            <person name="Chertkov O."/>
            <person name="Saunders E."/>
            <person name="Detter J.C."/>
            <person name="Tapia R."/>
            <person name="Han C."/>
            <person name="Land M."/>
            <person name="Hauser L."/>
            <person name="Markowitz V."/>
            <person name="Cheng J.-F."/>
            <person name="Hugenholtz P."/>
            <person name="Woyke T."/>
            <person name="Wu D."/>
            <person name="Pukall R."/>
            <person name="Gehrich-Schroeter G."/>
            <person name="Schneider S."/>
            <person name="Klenk H.-P."/>
            <person name="Eisen J.A."/>
        </authorList>
    </citation>
    <scope>NUCLEOTIDE SEQUENCE [LARGE SCALE GENOMIC DNA]</scope>
    <source>
        <strain evidence="4">ATCC 700253 / DSM 10332 / NAL</strain>
    </source>
</reference>
<dbReference type="STRING" id="679936.Sulac_2742"/>
<dbReference type="Proteomes" id="UP000005439">
    <property type="component" value="Chromosome"/>
</dbReference>
<reference evidence="3 4" key="2">
    <citation type="journal article" date="2012" name="Stand. Genomic Sci.">
        <title>Complete genome sequence of the moderately thermophilic mineral-sulfide-oxidizing firmicute Sulfobacillus acidophilus type strain (NAL(T)).</title>
        <authorList>
            <person name="Anderson I."/>
            <person name="Chertkov O."/>
            <person name="Chen A."/>
            <person name="Saunders E."/>
            <person name="Lapidus A."/>
            <person name="Nolan M."/>
            <person name="Lucas S."/>
            <person name="Hammon N."/>
            <person name="Deshpande S."/>
            <person name="Cheng J.F."/>
            <person name="Han C."/>
            <person name="Tapia R."/>
            <person name="Goodwin L.A."/>
            <person name="Pitluck S."/>
            <person name="Liolios K."/>
            <person name="Pagani I."/>
            <person name="Ivanova N."/>
            <person name="Mikhailova N."/>
            <person name="Pati A."/>
            <person name="Palaniappan K."/>
            <person name="Land M."/>
            <person name="Pan C."/>
            <person name="Rohde M."/>
            <person name="Pukall R."/>
            <person name="Goker M."/>
            <person name="Detter J.C."/>
            <person name="Woyke T."/>
            <person name="Bristow J."/>
            <person name="Eisen J.A."/>
            <person name="Markowitz V."/>
            <person name="Hugenholtz P."/>
            <person name="Kyrpides N.C."/>
            <person name="Klenk H.P."/>
            <person name="Mavromatis K."/>
        </authorList>
    </citation>
    <scope>NUCLEOTIDE SEQUENCE [LARGE SCALE GENOMIC DNA]</scope>
    <source>
        <strain evidence="4">ATCC 700253 / DSM 10332 / NAL</strain>
    </source>
</reference>
<sequence length="382" mass="42089">MLYLSRTALISLGLSVIVGGVPSPKAALVPLTPAEQAVKQALTALVTQEDQAILAQNPKALRAVFVPGASSAEDAFDHAHDREAFLAAWAKARQIRLQAVTVTLRTPHITFQSPERVKVFAVVSENYTYRYLPTGPLQHFGLGIRHDYVLQAVDRQWRIRADDFTDPLDQDTRIPQAAKPATDTPRVSGPHQPPAPLNKNAEAAVHYADEYCGAAPGCGNHGFYNRAYNNYNGEGGDCTNFISQALKAGGFRETCGWSYDRHRGEGSYAWSNAVGLAEYLAASGRATSYAEGRYPSITRPTERFPHGSIAALRPGDLISYVERGRPIHTAMVTGFDSKGVPLVDSHTSDRYHVPWDLGWDRSTRYILWHVHYPNPSRQKTLP</sequence>
<evidence type="ECO:0000256" key="1">
    <source>
        <dbReference type="SAM" id="MobiDB-lite"/>
    </source>
</evidence>
<feature type="domain" description="Putative amidase" evidence="2">
    <location>
        <begin position="199"/>
        <end position="364"/>
    </location>
</feature>
<evidence type="ECO:0000313" key="3">
    <source>
        <dbReference type="EMBL" id="AEW06204.1"/>
    </source>
</evidence>
<dbReference type="InterPro" id="IPR024301">
    <property type="entry name" value="Amidase_6"/>
</dbReference>
<gene>
    <name evidence="3" type="ordered locus">Sulac_2742</name>
</gene>
<name>G8TXZ8_SULAD</name>
<dbReference type="PATRIC" id="fig|679936.5.peg.2835"/>
<evidence type="ECO:0000313" key="4">
    <source>
        <dbReference type="Proteomes" id="UP000005439"/>
    </source>
</evidence>
<dbReference type="PANTHER" id="PTHR40032:SF1">
    <property type="entry name" value="EXPORTED PROTEIN"/>
    <property type="match status" value="1"/>
</dbReference>
<dbReference type="Pfam" id="PF12671">
    <property type="entry name" value="Amidase_6"/>
    <property type="match status" value="1"/>
</dbReference>
<dbReference type="InterPro" id="IPR032710">
    <property type="entry name" value="NTF2-like_dom_sf"/>
</dbReference>
<evidence type="ECO:0000259" key="2">
    <source>
        <dbReference type="Pfam" id="PF12671"/>
    </source>
</evidence>
<dbReference type="HOGENOM" id="CLU_046705_0_0_9"/>